<dbReference type="InterPro" id="IPR050418">
    <property type="entry name" value="D-iso_2-hydroxyacid_DH_PdxB"/>
</dbReference>
<evidence type="ECO:0000256" key="3">
    <source>
        <dbReference type="ARBA" id="ARBA00023027"/>
    </source>
</evidence>
<reference evidence="7 8" key="1">
    <citation type="submission" date="2021-12" db="EMBL/GenBank/DDBJ databases">
        <title>Genome sequencing of bacteria with rrn-lacking chromosome and rrn-plasmid.</title>
        <authorList>
            <person name="Anda M."/>
            <person name="Iwasaki W."/>
        </authorList>
    </citation>
    <scope>NUCLEOTIDE SEQUENCE [LARGE SCALE GENOMIC DNA]</scope>
    <source>
        <strain evidence="7 8">NBRC 101262</strain>
        <plasmid evidence="7 8">pPP1</plasmid>
    </source>
</reference>
<accession>A0ABN6LCK2</accession>
<dbReference type="PANTHER" id="PTHR43761:SF1">
    <property type="entry name" value="D-ISOMER SPECIFIC 2-HYDROXYACID DEHYDROGENASE CATALYTIC DOMAIN-CONTAINING PROTEIN-RELATED"/>
    <property type="match status" value="1"/>
</dbReference>
<evidence type="ECO:0000259" key="5">
    <source>
        <dbReference type="Pfam" id="PF00389"/>
    </source>
</evidence>
<keyword evidence="7" id="KW-0614">Plasmid</keyword>
<evidence type="ECO:0000256" key="4">
    <source>
        <dbReference type="RuleBase" id="RU003719"/>
    </source>
</evidence>
<protein>
    <submittedName>
        <fullName evidence="7">Glycerate dehydrogenase</fullName>
    </submittedName>
</protein>
<dbReference type="Gene3D" id="3.40.50.720">
    <property type="entry name" value="NAD(P)-binding Rossmann-like Domain"/>
    <property type="match status" value="2"/>
</dbReference>
<evidence type="ECO:0000259" key="6">
    <source>
        <dbReference type="Pfam" id="PF02826"/>
    </source>
</evidence>
<dbReference type="Pfam" id="PF00389">
    <property type="entry name" value="2-Hacid_dh"/>
    <property type="match status" value="1"/>
</dbReference>
<dbReference type="InterPro" id="IPR006140">
    <property type="entry name" value="D-isomer_DH_NAD-bd"/>
</dbReference>
<dbReference type="RefSeq" id="WP_332921558.1">
    <property type="nucleotide sequence ID" value="NZ_AP025293.1"/>
</dbReference>
<dbReference type="Proteomes" id="UP001354989">
    <property type="component" value="Plasmid pPP1"/>
</dbReference>
<evidence type="ECO:0000256" key="1">
    <source>
        <dbReference type="ARBA" id="ARBA00005854"/>
    </source>
</evidence>
<keyword evidence="3" id="KW-0520">NAD</keyword>
<keyword evidence="2 4" id="KW-0560">Oxidoreductase</keyword>
<proteinExistence type="inferred from homology"/>
<sequence>MMKIVILDASPLDKDGGISWERIQALGEVTIYPRTSADQVVERIQQAEVVLTNKVVLDEAILSQCPTLKHIAVMATGFNIIDGAYAKSKGITVSNIPAYSTDAVAQQTFALILGLTNHLHHHSEFVRSNDWAKHEDFAFWHQPVYDLKGKTLGLYGFGTIAQEVAKIALAFGMEVIAHRRSDKTIEGVRLVSLDELLAASDILSLHAPLTAENKDLFGTESFSKMKKSALLINTARGPLIDEMALAKALNRGEIAGAGLDVMCQEPPQLDHPLYKIEQCLISPHMAWASVESRLRLMDILEANIKAYAKGEPQNIVN</sequence>
<dbReference type="PANTHER" id="PTHR43761">
    <property type="entry name" value="D-ISOMER SPECIFIC 2-HYDROXYACID DEHYDROGENASE FAMILY PROTEIN (AFU_ORTHOLOGUE AFUA_1G13630)"/>
    <property type="match status" value="1"/>
</dbReference>
<geneLocation type="plasmid" evidence="7 8">
    <name>pPP1</name>
</geneLocation>
<dbReference type="PROSITE" id="PS00670">
    <property type="entry name" value="D_2_HYDROXYACID_DH_2"/>
    <property type="match status" value="1"/>
</dbReference>
<dbReference type="InterPro" id="IPR036291">
    <property type="entry name" value="NAD(P)-bd_dom_sf"/>
</dbReference>
<dbReference type="SUPFAM" id="SSF51735">
    <property type="entry name" value="NAD(P)-binding Rossmann-fold domains"/>
    <property type="match status" value="1"/>
</dbReference>
<dbReference type="PROSITE" id="PS00671">
    <property type="entry name" value="D_2_HYDROXYACID_DH_3"/>
    <property type="match status" value="1"/>
</dbReference>
<organism evidence="7 8">
    <name type="scientific">Persicobacter psychrovividus</name>
    <dbReference type="NCBI Taxonomy" id="387638"/>
    <lineage>
        <taxon>Bacteria</taxon>
        <taxon>Pseudomonadati</taxon>
        <taxon>Bacteroidota</taxon>
        <taxon>Cytophagia</taxon>
        <taxon>Cytophagales</taxon>
        <taxon>Persicobacteraceae</taxon>
        <taxon>Persicobacter</taxon>
    </lineage>
</organism>
<dbReference type="EMBL" id="AP025293">
    <property type="protein sequence ID" value="BDD00926.1"/>
    <property type="molecule type" value="Genomic_DNA"/>
</dbReference>
<dbReference type="InterPro" id="IPR029753">
    <property type="entry name" value="D-isomer_DH_CS"/>
</dbReference>
<evidence type="ECO:0000313" key="8">
    <source>
        <dbReference type="Proteomes" id="UP001354989"/>
    </source>
</evidence>
<feature type="domain" description="D-isomer specific 2-hydroxyacid dehydrogenase NAD-binding" evidence="6">
    <location>
        <begin position="109"/>
        <end position="286"/>
    </location>
</feature>
<dbReference type="CDD" id="cd12162">
    <property type="entry name" value="2-Hacid_dh_4"/>
    <property type="match status" value="1"/>
</dbReference>
<dbReference type="SUPFAM" id="SSF52283">
    <property type="entry name" value="Formate/glycerate dehydrogenase catalytic domain-like"/>
    <property type="match status" value="1"/>
</dbReference>
<keyword evidence="8" id="KW-1185">Reference proteome</keyword>
<gene>
    <name evidence="7" type="ORF">PEPS_32060</name>
</gene>
<feature type="domain" description="D-isomer specific 2-hydroxyacid dehydrogenase catalytic" evidence="5">
    <location>
        <begin position="21"/>
        <end position="317"/>
    </location>
</feature>
<evidence type="ECO:0000313" key="7">
    <source>
        <dbReference type="EMBL" id="BDD00926.1"/>
    </source>
</evidence>
<name>A0ABN6LCK2_9BACT</name>
<dbReference type="Pfam" id="PF02826">
    <property type="entry name" value="2-Hacid_dh_C"/>
    <property type="match status" value="1"/>
</dbReference>
<dbReference type="InterPro" id="IPR006139">
    <property type="entry name" value="D-isomer_2_OHA_DH_cat_dom"/>
</dbReference>
<evidence type="ECO:0000256" key="2">
    <source>
        <dbReference type="ARBA" id="ARBA00023002"/>
    </source>
</evidence>
<comment type="similarity">
    <text evidence="1 4">Belongs to the D-isomer specific 2-hydroxyacid dehydrogenase family.</text>
</comment>